<evidence type="ECO:0000313" key="2">
    <source>
        <dbReference type="Proteomes" id="UP000506160"/>
    </source>
</evidence>
<dbReference type="EMBL" id="AWGA01000060">
    <property type="protein sequence ID" value="TEA26949.1"/>
    <property type="molecule type" value="Genomic_DNA"/>
</dbReference>
<gene>
    <name evidence="1" type="ORF">O970_06180</name>
</gene>
<name>A0AB94IC13_9GAMM</name>
<reference evidence="1 2" key="1">
    <citation type="journal article" date="2014" name="Appl. Environ. Microbiol.">
        <title>Genomic features of a bumble bee symbiont reflect its host environment.</title>
        <authorList>
            <person name="Martinson V.G."/>
            <person name="Magoc T."/>
            <person name="Koch H."/>
            <person name="Salzberg S.L."/>
            <person name="Moran N.A."/>
        </authorList>
    </citation>
    <scope>NUCLEOTIDE SEQUENCE [LARGE SCALE GENOMIC DNA]</scope>
    <source>
        <strain evidence="1 2">Bimp</strain>
    </source>
</reference>
<comment type="caution">
    <text evidence="1">The sequence shown here is derived from an EMBL/GenBank/DDBJ whole genome shotgun (WGS) entry which is preliminary data.</text>
</comment>
<dbReference type="InterPro" id="IPR004929">
    <property type="entry name" value="I-spanin"/>
</dbReference>
<dbReference type="GO" id="GO:0044659">
    <property type="term" value="P:viral release from host cell by cytolysis"/>
    <property type="evidence" value="ECO:0007669"/>
    <property type="project" value="InterPro"/>
</dbReference>
<dbReference type="AlphaFoldDB" id="A0AB94IC13"/>
<dbReference type="RefSeq" id="WP_024496254.1">
    <property type="nucleotide sequence ID" value="NZ_AWGA01000060.1"/>
</dbReference>
<dbReference type="Proteomes" id="UP000506160">
    <property type="component" value="Unassembled WGS sequence"/>
</dbReference>
<dbReference type="Pfam" id="PF03245">
    <property type="entry name" value="Phage_lysis"/>
    <property type="match status" value="1"/>
</dbReference>
<evidence type="ECO:0000313" key="1">
    <source>
        <dbReference type="EMBL" id="TEA26949.1"/>
    </source>
</evidence>
<keyword evidence="2" id="KW-1185">Reference proteome</keyword>
<proteinExistence type="predicted"/>
<protein>
    <submittedName>
        <fullName evidence="1">Uncharacterized protein</fullName>
    </submittedName>
</protein>
<accession>A0AB94IC13</accession>
<organism evidence="1 2">
    <name type="scientific">Candidatus Schmidhempelia bombi str. Bimp</name>
    <dbReference type="NCBI Taxonomy" id="1387197"/>
    <lineage>
        <taxon>Bacteria</taxon>
        <taxon>Pseudomonadati</taxon>
        <taxon>Pseudomonadota</taxon>
        <taxon>Gammaproteobacteria</taxon>
        <taxon>Orbales</taxon>
        <taxon>Orbaceae</taxon>
        <taxon>Candidatus Schmidhempelia</taxon>
    </lineage>
</organism>
<sequence length="78" mass="8526">MESNLIEAIKNGQVKTDALRNDIDNGLIELRVKVDSAERDSAAASTIANNALRLAKSSQQDYYRLTNAISYNNAIIDG</sequence>